<organism evidence="2 3">
    <name type="scientific">Eruca vesicaria subsp. sativa</name>
    <name type="common">Garden rocket</name>
    <name type="synonym">Eruca sativa</name>
    <dbReference type="NCBI Taxonomy" id="29727"/>
    <lineage>
        <taxon>Eukaryota</taxon>
        <taxon>Viridiplantae</taxon>
        <taxon>Streptophyta</taxon>
        <taxon>Embryophyta</taxon>
        <taxon>Tracheophyta</taxon>
        <taxon>Spermatophyta</taxon>
        <taxon>Magnoliopsida</taxon>
        <taxon>eudicotyledons</taxon>
        <taxon>Gunneridae</taxon>
        <taxon>Pentapetalae</taxon>
        <taxon>rosids</taxon>
        <taxon>malvids</taxon>
        <taxon>Brassicales</taxon>
        <taxon>Brassicaceae</taxon>
        <taxon>Brassiceae</taxon>
        <taxon>Eruca</taxon>
    </lineage>
</organism>
<feature type="compositionally biased region" description="Polar residues" evidence="1">
    <location>
        <begin position="106"/>
        <end position="140"/>
    </location>
</feature>
<evidence type="ECO:0000313" key="3">
    <source>
        <dbReference type="Proteomes" id="UP001642260"/>
    </source>
</evidence>
<feature type="compositionally biased region" description="Basic residues" evidence="1">
    <location>
        <begin position="428"/>
        <end position="440"/>
    </location>
</feature>
<feature type="compositionally biased region" description="Basic residues" evidence="1">
    <location>
        <begin position="11"/>
        <end position="31"/>
    </location>
</feature>
<dbReference type="Proteomes" id="UP001642260">
    <property type="component" value="Unassembled WGS sequence"/>
</dbReference>
<protein>
    <submittedName>
        <fullName evidence="2">Uncharacterized protein</fullName>
    </submittedName>
</protein>
<feature type="compositionally biased region" description="Polar residues" evidence="1">
    <location>
        <begin position="43"/>
        <end position="76"/>
    </location>
</feature>
<dbReference type="AlphaFoldDB" id="A0ABC8KPV0"/>
<feature type="compositionally biased region" description="Low complexity" evidence="1">
    <location>
        <begin position="79"/>
        <end position="104"/>
    </location>
</feature>
<comment type="caution">
    <text evidence="2">The sequence shown here is derived from an EMBL/GenBank/DDBJ whole genome shotgun (WGS) entry which is preliminary data.</text>
</comment>
<feature type="compositionally biased region" description="Basic and acidic residues" evidence="1">
    <location>
        <begin position="147"/>
        <end position="161"/>
    </location>
</feature>
<feature type="region of interest" description="Disordered" evidence="1">
    <location>
        <begin position="327"/>
        <end position="350"/>
    </location>
</feature>
<proteinExistence type="predicted"/>
<keyword evidence="3" id="KW-1185">Reference proteome</keyword>
<evidence type="ECO:0000256" key="1">
    <source>
        <dbReference type="SAM" id="MobiDB-lite"/>
    </source>
</evidence>
<feature type="compositionally biased region" description="Basic and acidic residues" evidence="1">
    <location>
        <begin position="399"/>
        <end position="420"/>
    </location>
</feature>
<reference evidence="2 3" key="1">
    <citation type="submission" date="2022-03" db="EMBL/GenBank/DDBJ databases">
        <authorList>
            <person name="Macdonald S."/>
            <person name="Ahmed S."/>
            <person name="Newling K."/>
        </authorList>
    </citation>
    <scope>NUCLEOTIDE SEQUENCE [LARGE SCALE GENOMIC DNA]</scope>
</reference>
<feature type="region of interest" description="Disordered" evidence="1">
    <location>
        <begin position="397"/>
        <end position="446"/>
    </location>
</feature>
<accession>A0ABC8KPV0</accession>
<gene>
    <name evidence="2" type="ORF">ERUC_LOCUS25759</name>
</gene>
<sequence>MASKQQLTEIKKKKTLPKKKQNAPPVKKKRSSPAEEHAADDGGSSSQPNKRPRRSSNPNPKNLQQNQRGNPNTSPVRGSASASLTPAAASASPIPAVASASPPANRQISPNRNPQDHPVTSLSVSNFGSSTKGGTPSSEQGDNEEIGDSRESRHGDPRTSEEPPNATEEQRMEIFNVLEPKECELELLWDVMGERLWDDFEVRDDEDRNDAIVDGWNKLIFIDRVKIIWEDLYQMDAKTRKNDLEILCEESEGPRVCEENEAGGESLETRLTKLMYKELKMRDDKIAELEKKIKSMEDDRNPSNMDDYVFGSDHFDTGEPFGNLQKESEKAMEVEDEHEKEGEDEHEKEAMEVVAGENEKAVEGGNGEVEEELQSTLEVMAAAAEKAEEAMANAAAQEKAAKETVQKEGDEAEDAAKEGVDDVGALTRPKRVLKPSRLKKSPFVEK</sequence>
<feature type="region of interest" description="Disordered" evidence="1">
    <location>
        <begin position="1"/>
        <end position="171"/>
    </location>
</feature>
<evidence type="ECO:0000313" key="2">
    <source>
        <dbReference type="EMBL" id="CAH8360003.1"/>
    </source>
</evidence>
<dbReference type="EMBL" id="CAKOAT010275267">
    <property type="protein sequence ID" value="CAH8360003.1"/>
    <property type="molecule type" value="Genomic_DNA"/>
</dbReference>
<name>A0ABC8KPV0_ERUVS</name>